<reference evidence="3" key="1">
    <citation type="journal article" date="2014" name="Science">
        <title>Ancient hybridizations among the ancestral genomes of bread wheat.</title>
        <authorList>
            <consortium name="International Wheat Genome Sequencing Consortium,"/>
            <person name="Marcussen T."/>
            <person name="Sandve S.R."/>
            <person name="Heier L."/>
            <person name="Spannagl M."/>
            <person name="Pfeifer M."/>
            <person name="Jakobsen K.S."/>
            <person name="Wulff B.B."/>
            <person name="Steuernagel B."/>
            <person name="Mayer K.F."/>
            <person name="Olsen O.A."/>
        </authorList>
    </citation>
    <scope>NUCLEOTIDE SEQUENCE [LARGE SCALE GENOMIC DNA]</scope>
    <source>
        <strain evidence="3">cv. AL8/78</strain>
    </source>
</reference>
<reference evidence="2" key="4">
    <citation type="submission" date="2019-03" db="UniProtKB">
        <authorList>
            <consortium name="EnsemblPlants"/>
        </authorList>
    </citation>
    <scope>IDENTIFICATION</scope>
</reference>
<reference evidence="2" key="3">
    <citation type="journal article" date="2017" name="Nature">
        <title>Genome sequence of the progenitor of the wheat D genome Aegilops tauschii.</title>
        <authorList>
            <person name="Luo M.C."/>
            <person name="Gu Y.Q."/>
            <person name="Puiu D."/>
            <person name="Wang H."/>
            <person name="Twardziok S.O."/>
            <person name="Deal K.R."/>
            <person name="Huo N."/>
            <person name="Zhu T."/>
            <person name="Wang L."/>
            <person name="Wang Y."/>
            <person name="McGuire P.E."/>
            <person name="Liu S."/>
            <person name="Long H."/>
            <person name="Ramasamy R.K."/>
            <person name="Rodriguez J.C."/>
            <person name="Van S.L."/>
            <person name="Yuan L."/>
            <person name="Wang Z."/>
            <person name="Xia Z."/>
            <person name="Xiao L."/>
            <person name="Anderson O.D."/>
            <person name="Ouyang S."/>
            <person name="Liang Y."/>
            <person name="Zimin A.V."/>
            <person name="Pertea G."/>
            <person name="Qi P."/>
            <person name="Bennetzen J.L."/>
            <person name="Dai X."/>
            <person name="Dawson M.W."/>
            <person name="Muller H.G."/>
            <person name="Kugler K."/>
            <person name="Rivarola-Duarte L."/>
            <person name="Spannagl M."/>
            <person name="Mayer K.F.X."/>
            <person name="Lu F.H."/>
            <person name="Bevan M.W."/>
            <person name="Leroy P."/>
            <person name="Li P."/>
            <person name="You F.M."/>
            <person name="Sun Q."/>
            <person name="Liu Z."/>
            <person name="Lyons E."/>
            <person name="Wicker T."/>
            <person name="Salzberg S.L."/>
            <person name="Devos K.M."/>
            <person name="Dvorak J."/>
        </authorList>
    </citation>
    <scope>NUCLEOTIDE SEQUENCE [LARGE SCALE GENOMIC DNA]</scope>
    <source>
        <strain evidence="2">cv. AL8/78</strain>
    </source>
</reference>
<keyword evidence="1" id="KW-0853">WD repeat</keyword>
<evidence type="ECO:0000313" key="3">
    <source>
        <dbReference type="Proteomes" id="UP000015105"/>
    </source>
</evidence>
<dbReference type="PANTHER" id="PTHR15598:SF8">
    <property type="entry name" value="OS06G0300800 PROTEIN"/>
    <property type="match status" value="1"/>
</dbReference>
<reference evidence="3" key="2">
    <citation type="journal article" date="2017" name="Nat. Plants">
        <title>The Aegilops tauschii genome reveals multiple impacts of transposons.</title>
        <authorList>
            <person name="Zhao G."/>
            <person name="Zou C."/>
            <person name="Li K."/>
            <person name="Wang K."/>
            <person name="Li T."/>
            <person name="Gao L."/>
            <person name="Zhang X."/>
            <person name="Wang H."/>
            <person name="Yang Z."/>
            <person name="Liu X."/>
            <person name="Jiang W."/>
            <person name="Mao L."/>
            <person name="Kong X."/>
            <person name="Jiao Y."/>
            <person name="Jia J."/>
        </authorList>
    </citation>
    <scope>NUCLEOTIDE SEQUENCE [LARGE SCALE GENOMIC DNA]</scope>
    <source>
        <strain evidence="3">cv. AL8/78</strain>
    </source>
</reference>
<dbReference type="Proteomes" id="UP000015105">
    <property type="component" value="Chromosome 7D"/>
</dbReference>
<feature type="repeat" description="WD" evidence="1">
    <location>
        <begin position="1"/>
        <end position="32"/>
    </location>
</feature>
<proteinExistence type="predicted"/>
<dbReference type="InterPro" id="IPR001680">
    <property type="entry name" value="WD40_rpt"/>
</dbReference>
<keyword evidence="3" id="KW-1185">Reference proteome</keyword>
<protein>
    <submittedName>
        <fullName evidence="2">Uncharacterized protein</fullName>
    </submittedName>
</protein>
<dbReference type="GO" id="GO:0031087">
    <property type="term" value="P:deadenylation-independent decapping of nuclear-transcribed mRNA"/>
    <property type="evidence" value="ECO:0007669"/>
    <property type="project" value="InterPro"/>
</dbReference>
<organism evidence="2 3">
    <name type="scientific">Aegilops tauschii subsp. strangulata</name>
    <name type="common">Goatgrass</name>
    <dbReference type="NCBI Taxonomy" id="200361"/>
    <lineage>
        <taxon>Eukaryota</taxon>
        <taxon>Viridiplantae</taxon>
        <taxon>Streptophyta</taxon>
        <taxon>Embryophyta</taxon>
        <taxon>Tracheophyta</taxon>
        <taxon>Spermatophyta</taxon>
        <taxon>Magnoliopsida</taxon>
        <taxon>Liliopsida</taxon>
        <taxon>Poales</taxon>
        <taxon>Poaceae</taxon>
        <taxon>BOP clade</taxon>
        <taxon>Pooideae</taxon>
        <taxon>Triticodae</taxon>
        <taxon>Triticeae</taxon>
        <taxon>Triticinae</taxon>
        <taxon>Aegilops</taxon>
    </lineage>
</organism>
<sequence>AFFAEDVHRLASASVDGRIYVWKIDEGPDEENKPQITGKIEMAIQIVGDAGTYHPRICWHSHKQVEPHLYHLSLSVSYWFSVNDLCTHLAGNSVCWNRELCLKNRHNKSGKRKR</sequence>
<dbReference type="AlphaFoldDB" id="A0A453RDX6"/>
<reference evidence="2" key="5">
    <citation type="journal article" date="2021" name="G3 (Bethesda)">
        <title>Aegilops tauschii genome assembly Aet v5.0 features greater sequence contiguity and improved annotation.</title>
        <authorList>
            <person name="Wang L."/>
            <person name="Zhu T."/>
            <person name="Rodriguez J.C."/>
            <person name="Deal K.R."/>
            <person name="Dubcovsky J."/>
            <person name="McGuire P.E."/>
            <person name="Lux T."/>
            <person name="Spannagl M."/>
            <person name="Mayer K.F.X."/>
            <person name="Baldrich P."/>
            <person name="Meyers B.C."/>
            <person name="Huo N."/>
            <person name="Gu Y.Q."/>
            <person name="Zhou H."/>
            <person name="Devos K.M."/>
            <person name="Bennetzen J.L."/>
            <person name="Unver T."/>
            <person name="Budak H."/>
            <person name="Gulick P.J."/>
            <person name="Galiba G."/>
            <person name="Kalapos B."/>
            <person name="Nelson D.R."/>
            <person name="Li P."/>
            <person name="You F.M."/>
            <person name="Luo M.C."/>
            <person name="Dvorak J."/>
        </authorList>
    </citation>
    <scope>NUCLEOTIDE SEQUENCE [LARGE SCALE GENOMIC DNA]</scope>
    <source>
        <strain evidence="2">cv. AL8/78</strain>
    </source>
</reference>
<dbReference type="PROSITE" id="PS50082">
    <property type="entry name" value="WD_REPEATS_2"/>
    <property type="match status" value="1"/>
</dbReference>
<dbReference type="Gramene" id="AET7Gv20552000.16">
    <property type="protein sequence ID" value="AET7Gv20552000.16"/>
    <property type="gene ID" value="AET7Gv20552000"/>
</dbReference>
<evidence type="ECO:0000313" key="2">
    <source>
        <dbReference type="EnsemblPlants" id="AET7Gv20552000.16"/>
    </source>
</evidence>
<accession>A0A453RDX6</accession>
<dbReference type="GO" id="GO:0000932">
    <property type="term" value="C:P-body"/>
    <property type="evidence" value="ECO:0007669"/>
    <property type="project" value="TreeGrafter"/>
</dbReference>
<dbReference type="EnsemblPlants" id="AET7Gv20552000.16">
    <property type="protein sequence ID" value="AET7Gv20552000.16"/>
    <property type="gene ID" value="AET7Gv20552000"/>
</dbReference>
<name>A0A453RDX6_AEGTS</name>
<evidence type="ECO:0000256" key="1">
    <source>
        <dbReference type="PROSITE-ProRule" id="PRU00221"/>
    </source>
</evidence>
<dbReference type="InterPro" id="IPR045152">
    <property type="entry name" value="EDC4-like"/>
</dbReference>
<dbReference type="PANTHER" id="PTHR15598">
    <property type="entry name" value="ENHANCER OF MRNA-DECAPPING PROTEIN 4"/>
    <property type="match status" value="1"/>
</dbReference>